<name>A0A420W478_9SPHI</name>
<dbReference type="NCBIfam" id="TIGR01509">
    <property type="entry name" value="HAD-SF-IA-v3"/>
    <property type="match status" value="1"/>
</dbReference>
<comment type="caution">
    <text evidence="5">The sequence shown here is derived from an EMBL/GenBank/DDBJ whole genome shotgun (WGS) entry which is preliminary data.</text>
</comment>
<dbReference type="InterPro" id="IPR006439">
    <property type="entry name" value="HAD-SF_hydro_IA"/>
</dbReference>
<dbReference type="EMBL" id="RBWS01000001">
    <property type="protein sequence ID" value="RKO73357.1"/>
    <property type="molecule type" value="Genomic_DNA"/>
</dbReference>
<dbReference type="InterPro" id="IPR023214">
    <property type="entry name" value="HAD_sf"/>
</dbReference>
<dbReference type="Proteomes" id="UP000282423">
    <property type="component" value="Unassembled WGS sequence"/>
</dbReference>
<evidence type="ECO:0000256" key="1">
    <source>
        <dbReference type="ARBA" id="ARBA00001946"/>
    </source>
</evidence>
<comment type="similarity">
    <text evidence="2">Belongs to the HAD-like hydrolase superfamily. CbbY/CbbZ/Gph/YieH family.</text>
</comment>
<evidence type="ECO:0000256" key="3">
    <source>
        <dbReference type="ARBA" id="ARBA00022723"/>
    </source>
</evidence>
<evidence type="ECO:0000313" key="6">
    <source>
        <dbReference type="Proteomes" id="UP000282423"/>
    </source>
</evidence>
<dbReference type="SFLD" id="SFLDG01135">
    <property type="entry name" value="C1.5.6:_HAD__Beta-PGM__Phospha"/>
    <property type="match status" value="1"/>
</dbReference>
<dbReference type="NCBIfam" id="TIGR01549">
    <property type="entry name" value="HAD-SF-IA-v1"/>
    <property type="match status" value="1"/>
</dbReference>
<dbReference type="PRINTS" id="PR00413">
    <property type="entry name" value="HADHALOGNASE"/>
</dbReference>
<keyword evidence="4" id="KW-0460">Magnesium</keyword>
<dbReference type="GO" id="GO:0046872">
    <property type="term" value="F:metal ion binding"/>
    <property type="evidence" value="ECO:0007669"/>
    <property type="project" value="UniProtKB-KW"/>
</dbReference>
<gene>
    <name evidence="5" type="ORF">D7322_01435</name>
</gene>
<dbReference type="SFLD" id="SFLDG01129">
    <property type="entry name" value="C1.5:_HAD__Beta-PGM__Phosphata"/>
    <property type="match status" value="1"/>
</dbReference>
<sequence>MNKLQAVLFDLDGTLIDSEYFYFKNWAPILKQEFDLEITYDDWIRDFAGHTLAHNVKRLVEDYGYDTTEEHMWKRTRAAYADSNMSDIELMPFARDILVYLKENNIRIGLVTSSYRSTVDTVLGKHELLDYFEFFVTRECVEFPKPNPEPYRLALTKLGLTGYSCVAIEDTITGSRSALDAGLQLIAVTKQEVERARLTDVDNIVENLEGVKRLLSVWIKG</sequence>
<dbReference type="InterPro" id="IPR036412">
    <property type="entry name" value="HAD-like_sf"/>
</dbReference>
<dbReference type="PANTHER" id="PTHR46193:SF21">
    <property type="entry name" value="SLL1138 PROTEIN"/>
    <property type="match status" value="1"/>
</dbReference>
<keyword evidence="3" id="KW-0479">Metal-binding</keyword>
<dbReference type="SUPFAM" id="SSF56784">
    <property type="entry name" value="HAD-like"/>
    <property type="match status" value="1"/>
</dbReference>
<organism evidence="5 6">
    <name type="scientific">Sphingobacterium puteale</name>
    <dbReference type="NCBI Taxonomy" id="2420510"/>
    <lineage>
        <taxon>Bacteria</taxon>
        <taxon>Pseudomonadati</taxon>
        <taxon>Bacteroidota</taxon>
        <taxon>Sphingobacteriia</taxon>
        <taxon>Sphingobacteriales</taxon>
        <taxon>Sphingobacteriaceae</taxon>
        <taxon>Sphingobacterium</taxon>
    </lineage>
</organism>
<evidence type="ECO:0000256" key="2">
    <source>
        <dbReference type="ARBA" id="ARBA00006171"/>
    </source>
</evidence>
<comment type="cofactor">
    <cofactor evidence="1">
        <name>Mg(2+)</name>
        <dbReference type="ChEBI" id="CHEBI:18420"/>
    </cofactor>
</comment>
<evidence type="ECO:0000313" key="5">
    <source>
        <dbReference type="EMBL" id="RKO73357.1"/>
    </source>
</evidence>
<dbReference type="GO" id="GO:0003824">
    <property type="term" value="F:catalytic activity"/>
    <property type="evidence" value="ECO:0007669"/>
    <property type="project" value="UniProtKB-ARBA"/>
</dbReference>
<reference evidence="5 6" key="1">
    <citation type="submission" date="2018-10" db="EMBL/GenBank/DDBJ databases">
        <title>Sphingobacterium sp. M05W1-28.</title>
        <authorList>
            <person name="Cai H."/>
        </authorList>
    </citation>
    <scope>NUCLEOTIDE SEQUENCE [LARGE SCALE GENOMIC DNA]</scope>
    <source>
        <strain evidence="5 6">M05W1-28</strain>
    </source>
</reference>
<dbReference type="OrthoDB" id="9797743at2"/>
<keyword evidence="6" id="KW-1185">Reference proteome</keyword>
<dbReference type="Pfam" id="PF13419">
    <property type="entry name" value="HAD_2"/>
    <property type="match status" value="1"/>
</dbReference>
<dbReference type="InterPro" id="IPR041492">
    <property type="entry name" value="HAD_2"/>
</dbReference>
<dbReference type="Gene3D" id="1.10.150.240">
    <property type="entry name" value="Putative phosphatase, domain 2"/>
    <property type="match status" value="1"/>
</dbReference>
<dbReference type="CDD" id="cd07505">
    <property type="entry name" value="HAD_BPGM-like"/>
    <property type="match status" value="1"/>
</dbReference>
<dbReference type="InterPro" id="IPR023198">
    <property type="entry name" value="PGP-like_dom2"/>
</dbReference>
<proteinExistence type="inferred from homology"/>
<dbReference type="PANTHER" id="PTHR46193">
    <property type="entry name" value="6-PHOSPHOGLUCONATE PHOSPHATASE"/>
    <property type="match status" value="1"/>
</dbReference>
<dbReference type="Gene3D" id="3.40.50.1000">
    <property type="entry name" value="HAD superfamily/HAD-like"/>
    <property type="match status" value="1"/>
</dbReference>
<dbReference type="RefSeq" id="WP_121120683.1">
    <property type="nucleotide sequence ID" value="NZ_CP158959.1"/>
</dbReference>
<dbReference type="InterPro" id="IPR051600">
    <property type="entry name" value="Beta-PGM-like"/>
</dbReference>
<evidence type="ECO:0000256" key="4">
    <source>
        <dbReference type="ARBA" id="ARBA00022842"/>
    </source>
</evidence>
<accession>A0A420W478</accession>
<dbReference type="AlphaFoldDB" id="A0A420W478"/>
<dbReference type="SFLD" id="SFLDS00003">
    <property type="entry name" value="Haloacid_Dehalogenase"/>
    <property type="match status" value="1"/>
</dbReference>
<protein>
    <submittedName>
        <fullName evidence="5">HAD family phosphatase</fullName>
    </submittedName>
</protein>